<accession>A0A7N0TDF1</accession>
<dbReference type="AlphaFoldDB" id="A0A7N0TDF1"/>
<dbReference type="Gramene" id="Kaladp0032s0351.1.v1.1">
    <property type="protein sequence ID" value="Kaladp0032s0351.1.v1.1.CDS.1"/>
    <property type="gene ID" value="Kaladp0032s0351.v1.1"/>
</dbReference>
<evidence type="ECO:0000313" key="1">
    <source>
        <dbReference type="EnsemblPlants" id="Kaladp0032s0351.1.v1.1.CDS.1"/>
    </source>
</evidence>
<dbReference type="EnsemblPlants" id="Kaladp0032s0351.1.v1.1">
    <property type="protein sequence ID" value="Kaladp0032s0351.1.v1.1.CDS.1"/>
    <property type="gene ID" value="Kaladp0032s0351.v1.1"/>
</dbReference>
<organism evidence="1 2">
    <name type="scientific">Kalanchoe fedtschenkoi</name>
    <name type="common">Lavender scallops</name>
    <name type="synonym">South American air plant</name>
    <dbReference type="NCBI Taxonomy" id="63787"/>
    <lineage>
        <taxon>Eukaryota</taxon>
        <taxon>Viridiplantae</taxon>
        <taxon>Streptophyta</taxon>
        <taxon>Embryophyta</taxon>
        <taxon>Tracheophyta</taxon>
        <taxon>Spermatophyta</taxon>
        <taxon>Magnoliopsida</taxon>
        <taxon>eudicotyledons</taxon>
        <taxon>Gunneridae</taxon>
        <taxon>Pentapetalae</taxon>
        <taxon>Saxifragales</taxon>
        <taxon>Crassulaceae</taxon>
        <taxon>Kalanchoe</taxon>
    </lineage>
</organism>
<dbReference type="Proteomes" id="UP000594263">
    <property type="component" value="Unplaced"/>
</dbReference>
<reference evidence="1" key="1">
    <citation type="submission" date="2021-01" db="UniProtKB">
        <authorList>
            <consortium name="EnsemblPlants"/>
        </authorList>
    </citation>
    <scope>IDENTIFICATION</scope>
</reference>
<sequence length="56" mass="6718">MTKCFDAFLFSECHNYLYVVLRACTMKSFKPVFMLHCIPYNYKCLKSNVYFPYGLK</sequence>
<name>A0A7N0TDF1_KALFE</name>
<proteinExistence type="predicted"/>
<keyword evidence="2" id="KW-1185">Reference proteome</keyword>
<protein>
    <submittedName>
        <fullName evidence="1">Uncharacterized protein</fullName>
    </submittedName>
</protein>
<evidence type="ECO:0000313" key="2">
    <source>
        <dbReference type="Proteomes" id="UP000594263"/>
    </source>
</evidence>